<comment type="similarity">
    <text evidence="2">Belongs to the AMY1 family.</text>
</comment>
<evidence type="ECO:0000313" key="5">
    <source>
        <dbReference type="EMBL" id="CAD8465092.1"/>
    </source>
</evidence>
<gene>
    <name evidence="5" type="ORF">LAMO00422_LOCUS24059</name>
</gene>
<dbReference type="PRINTS" id="PR02028">
    <property type="entry name" value="CMYCBINDINGP"/>
</dbReference>
<evidence type="ECO:0000256" key="4">
    <source>
        <dbReference type="SAM" id="Coils"/>
    </source>
</evidence>
<organism evidence="5">
    <name type="scientific">Amorphochlora amoebiformis</name>
    <dbReference type="NCBI Taxonomy" id="1561963"/>
    <lineage>
        <taxon>Eukaryota</taxon>
        <taxon>Sar</taxon>
        <taxon>Rhizaria</taxon>
        <taxon>Cercozoa</taxon>
        <taxon>Chlorarachniophyceae</taxon>
        <taxon>Amorphochlora</taxon>
    </lineage>
</organism>
<dbReference type="EMBL" id="HBEM01035147">
    <property type="protein sequence ID" value="CAD8465092.1"/>
    <property type="molecule type" value="Transcribed_RNA"/>
</dbReference>
<evidence type="ECO:0000256" key="1">
    <source>
        <dbReference type="ARBA" id="ARBA00004123"/>
    </source>
</evidence>
<dbReference type="PANTHER" id="PTHR13168:SF0">
    <property type="entry name" value="C-MYC-BINDING PROTEIN"/>
    <property type="match status" value="1"/>
</dbReference>
<evidence type="ECO:0008006" key="6">
    <source>
        <dbReference type="Google" id="ProtNLM"/>
    </source>
</evidence>
<sequence>MFRPMSESRKEEFQKYLEKSGVIDTLTKVLVNLYECPEKPPNAINFIKESMGPAPPGGDVEKLQAKVKEQQAALEAKEKEILELKQKLADLTEAQKKAE</sequence>
<keyword evidence="4" id="KW-0175">Coiled coil</keyword>
<dbReference type="InterPro" id="IPR026060">
    <property type="entry name" value="AMY1"/>
</dbReference>
<dbReference type="PANTHER" id="PTHR13168">
    <property type="entry name" value="ASSOCIATE OF C-MYC AMY-1"/>
    <property type="match status" value="1"/>
</dbReference>
<evidence type="ECO:0000256" key="2">
    <source>
        <dbReference type="ARBA" id="ARBA00009389"/>
    </source>
</evidence>
<name>A0A7S0DTL0_9EUKA</name>
<dbReference type="GO" id="GO:0005634">
    <property type="term" value="C:nucleus"/>
    <property type="evidence" value="ECO:0007669"/>
    <property type="project" value="UniProtKB-SubCell"/>
</dbReference>
<keyword evidence="3" id="KW-0539">Nucleus</keyword>
<proteinExistence type="inferred from homology"/>
<protein>
    <recommendedName>
        <fullName evidence="6">c-Myc-binding protein</fullName>
    </recommendedName>
</protein>
<evidence type="ECO:0000256" key="3">
    <source>
        <dbReference type="ARBA" id="ARBA00023242"/>
    </source>
</evidence>
<comment type="subcellular location">
    <subcellularLocation>
        <location evidence="1">Nucleus</location>
    </subcellularLocation>
</comment>
<accession>A0A7S0DTL0</accession>
<reference evidence="5" key="1">
    <citation type="submission" date="2021-01" db="EMBL/GenBank/DDBJ databases">
        <authorList>
            <person name="Corre E."/>
            <person name="Pelletier E."/>
            <person name="Niang G."/>
            <person name="Scheremetjew M."/>
            <person name="Finn R."/>
            <person name="Kale V."/>
            <person name="Holt S."/>
            <person name="Cochrane G."/>
            <person name="Meng A."/>
            <person name="Brown T."/>
            <person name="Cohen L."/>
        </authorList>
    </citation>
    <scope>NUCLEOTIDE SEQUENCE</scope>
    <source>
        <strain evidence="5">CCMP2058</strain>
    </source>
</reference>
<feature type="coiled-coil region" evidence="4">
    <location>
        <begin position="60"/>
        <end position="97"/>
    </location>
</feature>
<dbReference type="AlphaFoldDB" id="A0A7S0DTL0"/>
<dbReference type="GO" id="GO:0003713">
    <property type="term" value="F:transcription coactivator activity"/>
    <property type="evidence" value="ECO:0007669"/>
    <property type="project" value="InterPro"/>
</dbReference>